<dbReference type="Proteomes" id="UP000186351">
    <property type="component" value="Chromosome"/>
</dbReference>
<evidence type="ECO:0000313" key="1">
    <source>
        <dbReference type="EMBL" id="ANU63029.1"/>
    </source>
</evidence>
<dbReference type="RefSeq" id="WP_068960389.1">
    <property type="nucleotide sequence ID" value="NZ_CAJTAP010000006.1"/>
</dbReference>
<dbReference type="STRING" id="1796646.A4V02_04410"/>
<keyword evidence="2" id="KW-1185">Reference proteome</keyword>
<dbReference type="KEGG" id="pary:A4V02_04410"/>
<protein>
    <submittedName>
        <fullName evidence="1">Uncharacterized protein</fullName>
    </submittedName>
</protein>
<reference evidence="2" key="1">
    <citation type="submission" date="2016-04" db="EMBL/GenBank/DDBJ databases">
        <title>Complete Genome Sequences of Twelve Strains of a Stable Defined Moderately Diverse Mouse Microbiota 2 (sDMDMm2).</title>
        <authorList>
            <person name="Uchimura Y."/>
            <person name="Wyss M."/>
            <person name="Brugiroux S."/>
            <person name="Limenitakis J.P."/>
            <person name="Stecher B."/>
            <person name="McCoy K.D."/>
            <person name="Macpherson A.J."/>
        </authorList>
    </citation>
    <scope>NUCLEOTIDE SEQUENCE [LARGE SCALE GENOMIC DNA]</scope>
    <source>
        <strain evidence="2">YL27</strain>
    </source>
</reference>
<dbReference type="OrthoDB" id="9812652at2"/>
<organism evidence="1 2">
    <name type="scientific">Muribaculum intestinale</name>
    <dbReference type="NCBI Taxonomy" id="1796646"/>
    <lineage>
        <taxon>Bacteria</taxon>
        <taxon>Pseudomonadati</taxon>
        <taxon>Bacteroidota</taxon>
        <taxon>Bacteroidia</taxon>
        <taxon>Bacteroidales</taxon>
        <taxon>Muribaculaceae</taxon>
        <taxon>Muribaculum</taxon>
    </lineage>
</organism>
<sequence>MWTYKTMRYDNRLDIQFRFNFVTGIIEMRVDDNVAEANGYYNLEHLKSEIAKTSPKLEIPEWIRIDNCGSPALAALNLN</sequence>
<dbReference type="EMBL" id="CP015402">
    <property type="protein sequence ID" value="ANU63029.1"/>
    <property type="molecule type" value="Genomic_DNA"/>
</dbReference>
<evidence type="ECO:0000313" key="2">
    <source>
        <dbReference type="Proteomes" id="UP000186351"/>
    </source>
</evidence>
<accession>A0A1B1S8A5</accession>
<dbReference type="AlphaFoldDB" id="A0A1B1S8A5"/>
<accession>A0A1Z2XKD1</accession>
<proteinExistence type="predicted"/>
<name>A0A1B1S8A5_9BACT</name>
<gene>
    <name evidence="1" type="ORF">A4V02_04410</name>
</gene>
<dbReference type="GeneID" id="65536090"/>